<evidence type="ECO:0000256" key="1">
    <source>
        <dbReference type="ARBA" id="ARBA00007905"/>
    </source>
</evidence>
<dbReference type="InterPro" id="IPR036812">
    <property type="entry name" value="NAD(P)_OxRdtase_dom_sf"/>
</dbReference>
<dbReference type="EMBL" id="QPJJ01000001">
    <property type="protein sequence ID" value="RCW77150.1"/>
    <property type="molecule type" value="Genomic_DNA"/>
</dbReference>
<dbReference type="Pfam" id="PF00248">
    <property type="entry name" value="Aldo_ket_red"/>
    <property type="match status" value="1"/>
</dbReference>
<dbReference type="PRINTS" id="PR00069">
    <property type="entry name" value="ALDKETRDTASE"/>
</dbReference>
<proteinExistence type="inferred from homology"/>
<evidence type="ECO:0000259" key="7">
    <source>
        <dbReference type="Pfam" id="PF00248"/>
    </source>
</evidence>
<evidence type="ECO:0000256" key="6">
    <source>
        <dbReference type="PIRSR" id="PIRSR000097-3"/>
    </source>
</evidence>
<dbReference type="PROSITE" id="PS00798">
    <property type="entry name" value="ALDOKETO_REDUCTASE_1"/>
    <property type="match status" value="1"/>
</dbReference>
<evidence type="ECO:0000256" key="4">
    <source>
        <dbReference type="PIRSR" id="PIRSR000097-1"/>
    </source>
</evidence>
<dbReference type="SUPFAM" id="SSF51430">
    <property type="entry name" value="NAD(P)-linked oxidoreductase"/>
    <property type="match status" value="1"/>
</dbReference>
<reference evidence="8 9" key="1">
    <citation type="submission" date="2018-07" db="EMBL/GenBank/DDBJ databases">
        <title>Genomic Encyclopedia of Type Strains, Phase IV (KMG-IV): sequencing the most valuable type-strain genomes for metagenomic binning, comparative biology and taxonomic classification.</title>
        <authorList>
            <person name="Goeker M."/>
        </authorList>
    </citation>
    <scope>NUCLEOTIDE SEQUENCE [LARGE SCALE GENOMIC DNA]</scope>
    <source>
        <strain evidence="8 9">DSM 27696</strain>
    </source>
</reference>
<dbReference type="InterPro" id="IPR018170">
    <property type="entry name" value="Aldo/ket_reductase_CS"/>
</dbReference>
<dbReference type="FunFam" id="3.20.20.100:FF:000015">
    <property type="entry name" value="Oxidoreductase, aldo/keto reductase family"/>
    <property type="match status" value="1"/>
</dbReference>
<dbReference type="RefSeq" id="WP_114351100.1">
    <property type="nucleotide sequence ID" value="NZ_QPJJ01000001.1"/>
</dbReference>
<dbReference type="PROSITE" id="PS00063">
    <property type="entry name" value="ALDOKETO_REDUCTASE_3"/>
    <property type="match status" value="1"/>
</dbReference>
<keyword evidence="9" id="KW-1185">Reference proteome</keyword>
<dbReference type="InterPro" id="IPR023210">
    <property type="entry name" value="NADP_OxRdtase_dom"/>
</dbReference>
<feature type="domain" description="NADP-dependent oxidoreductase" evidence="7">
    <location>
        <begin position="21"/>
        <end position="260"/>
    </location>
</feature>
<dbReference type="OrthoDB" id="9804790at2"/>
<dbReference type="PANTHER" id="PTHR43827:SF3">
    <property type="entry name" value="NADP-DEPENDENT OXIDOREDUCTASE DOMAIN-CONTAINING PROTEIN"/>
    <property type="match status" value="1"/>
</dbReference>
<gene>
    <name evidence="8" type="ORF">DFR57_10117</name>
</gene>
<evidence type="ECO:0000256" key="2">
    <source>
        <dbReference type="ARBA" id="ARBA00022857"/>
    </source>
</evidence>
<dbReference type="PANTHER" id="PTHR43827">
    <property type="entry name" value="2,5-DIKETO-D-GLUCONIC ACID REDUCTASE"/>
    <property type="match status" value="1"/>
</dbReference>
<dbReference type="AlphaFoldDB" id="A0A368YA53"/>
<organism evidence="8 9">
    <name type="scientific">Saliterribacillus persicus</name>
    <dbReference type="NCBI Taxonomy" id="930114"/>
    <lineage>
        <taxon>Bacteria</taxon>
        <taxon>Bacillati</taxon>
        <taxon>Bacillota</taxon>
        <taxon>Bacilli</taxon>
        <taxon>Bacillales</taxon>
        <taxon>Bacillaceae</taxon>
        <taxon>Saliterribacillus</taxon>
    </lineage>
</organism>
<keyword evidence="3" id="KW-0560">Oxidoreductase</keyword>
<sequence>MSLTTTRNMHNGTKIPAIGLGVYKAEPGEEVYQAVKSSLEIGYRHIDTASLYANEEDVGQAIKDSGIPREEIFVTTKVWNDEQGYEDTKKAFDRSLKRLHMDYVDLYLVHWPVPGKFVETYRALEDIYEEGRAKAIGVSNFMPHHLIELMKHAKIKPMINQIELHPELQQDETRKYCTENDILVEAWAPLGKARYFDNPVLQELAAKHSKTPAQIIIRWQYQTEIITIPKSVHKNRQEENVNIFDFELSNEDLEKMATINKEKRIGPHPDEFDYDN</sequence>
<dbReference type="GO" id="GO:0016616">
    <property type="term" value="F:oxidoreductase activity, acting on the CH-OH group of donors, NAD or NADP as acceptor"/>
    <property type="evidence" value="ECO:0007669"/>
    <property type="project" value="UniProtKB-ARBA"/>
</dbReference>
<keyword evidence="2" id="KW-0521">NADP</keyword>
<protein>
    <submittedName>
        <fullName evidence="8">Diketogulonate reductase-like aldo/keto reductase</fullName>
    </submittedName>
</protein>
<feature type="site" description="Lowers pKa of active site Tyr" evidence="6">
    <location>
        <position position="77"/>
    </location>
</feature>
<dbReference type="Gene3D" id="3.20.20.100">
    <property type="entry name" value="NADP-dependent oxidoreductase domain"/>
    <property type="match status" value="1"/>
</dbReference>
<dbReference type="Proteomes" id="UP000252585">
    <property type="component" value="Unassembled WGS sequence"/>
</dbReference>
<evidence type="ECO:0000256" key="5">
    <source>
        <dbReference type="PIRSR" id="PIRSR000097-2"/>
    </source>
</evidence>
<evidence type="ECO:0000313" key="9">
    <source>
        <dbReference type="Proteomes" id="UP000252585"/>
    </source>
</evidence>
<feature type="binding site" evidence="5">
    <location>
        <position position="110"/>
    </location>
    <ligand>
        <name>substrate</name>
    </ligand>
</feature>
<comment type="similarity">
    <text evidence="1">Belongs to the aldo/keto reductase family.</text>
</comment>
<name>A0A368YA53_9BACI</name>
<feature type="active site" description="Proton donor" evidence="4">
    <location>
        <position position="52"/>
    </location>
</feature>
<accession>A0A368YA53</accession>
<comment type="caution">
    <text evidence="8">The sequence shown here is derived from an EMBL/GenBank/DDBJ whole genome shotgun (WGS) entry which is preliminary data.</text>
</comment>
<dbReference type="PROSITE" id="PS00062">
    <property type="entry name" value="ALDOKETO_REDUCTASE_2"/>
    <property type="match status" value="1"/>
</dbReference>
<dbReference type="InterPro" id="IPR020471">
    <property type="entry name" value="AKR"/>
</dbReference>
<evidence type="ECO:0000313" key="8">
    <source>
        <dbReference type="EMBL" id="RCW77150.1"/>
    </source>
</evidence>
<evidence type="ECO:0000256" key="3">
    <source>
        <dbReference type="ARBA" id="ARBA00023002"/>
    </source>
</evidence>
<dbReference type="PIRSF" id="PIRSF000097">
    <property type="entry name" value="AKR"/>
    <property type="match status" value="1"/>
</dbReference>